<keyword evidence="3" id="KW-1185">Reference proteome</keyword>
<name>A0A0L0VQA3_9BASI</name>
<reference evidence="3" key="1">
    <citation type="submission" date="2014-03" db="EMBL/GenBank/DDBJ databases">
        <title>The Genome Sequence of Puccinia striiformis f. sp. tritici PST-78.</title>
        <authorList>
            <consortium name="The Broad Institute Genome Sequencing Platform"/>
            <person name="Cuomo C."/>
            <person name="Hulbert S."/>
            <person name="Chen X."/>
            <person name="Walker B."/>
            <person name="Young S.K."/>
            <person name="Zeng Q."/>
            <person name="Gargeya S."/>
            <person name="Fitzgerald M."/>
            <person name="Haas B."/>
            <person name="Abouelleil A."/>
            <person name="Alvarado L."/>
            <person name="Arachchi H.M."/>
            <person name="Berlin A.M."/>
            <person name="Chapman S.B."/>
            <person name="Goldberg J."/>
            <person name="Griggs A."/>
            <person name="Gujja S."/>
            <person name="Hansen M."/>
            <person name="Howarth C."/>
            <person name="Imamovic A."/>
            <person name="Larimer J."/>
            <person name="McCowan C."/>
            <person name="Montmayeur A."/>
            <person name="Murphy C."/>
            <person name="Neiman D."/>
            <person name="Pearson M."/>
            <person name="Priest M."/>
            <person name="Roberts A."/>
            <person name="Saif S."/>
            <person name="Shea T."/>
            <person name="Sisk P."/>
            <person name="Sykes S."/>
            <person name="Wortman J."/>
            <person name="Nusbaum C."/>
            <person name="Birren B."/>
        </authorList>
    </citation>
    <scope>NUCLEOTIDE SEQUENCE [LARGE SCALE GENOMIC DNA]</scope>
    <source>
        <strain evidence="3">race PST-78</strain>
    </source>
</reference>
<feature type="chain" id="PRO_5005550330" evidence="1">
    <location>
        <begin position="33"/>
        <end position="180"/>
    </location>
</feature>
<comment type="caution">
    <text evidence="2">The sequence shown here is derived from an EMBL/GenBank/DDBJ whole genome shotgun (WGS) entry which is preliminary data.</text>
</comment>
<gene>
    <name evidence="2" type="ORF">PSTG_05490</name>
</gene>
<keyword evidence="1" id="KW-0732">Signal</keyword>
<accession>A0A0L0VQA3</accession>
<dbReference type="Proteomes" id="UP000054564">
    <property type="component" value="Unassembled WGS sequence"/>
</dbReference>
<dbReference type="AlphaFoldDB" id="A0A0L0VQA3"/>
<organism evidence="2 3">
    <name type="scientific">Puccinia striiformis f. sp. tritici PST-78</name>
    <dbReference type="NCBI Taxonomy" id="1165861"/>
    <lineage>
        <taxon>Eukaryota</taxon>
        <taxon>Fungi</taxon>
        <taxon>Dikarya</taxon>
        <taxon>Basidiomycota</taxon>
        <taxon>Pucciniomycotina</taxon>
        <taxon>Pucciniomycetes</taxon>
        <taxon>Pucciniales</taxon>
        <taxon>Pucciniaceae</taxon>
        <taxon>Puccinia</taxon>
    </lineage>
</organism>
<evidence type="ECO:0000256" key="1">
    <source>
        <dbReference type="SAM" id="SignalP"/>
    </source>
</evidence>
<evidence type="ECO:0000313" key="3">
    <source>
        <dbReference type="Proteomes" id="UP000054564"/>
    </source>
</evidence>
<sequence>MPVSNFNWRTSCTATLIIALTIILQSLHLSAARSASSPVVARQTQTIKKCIDGFHMDWPRQGRAGCQIAHRMLSCDAKTCHGGSLKDTPTTSPLSNFKFTNCFRLHNAVVRAARNLTVVPVKFYKTTSPEGTYMDVHGYELRKGQMHPTGIKFHYHCYDKRALDNGVTPTCGGCKIVTGQ</sequence>
<evidence type="ECO:0000313" key="2">
    <source>
        <dbReference type="EMBL" id="KNF01392.1"/>
    </source>
</evidence>
<proteinExistence type="predicted"/>
<feature type="signal peptide" evidence="1">
    <location>
        <begin position="1"/>
        <end position="32"/>
    </location>
</feature>
<dbReference type="EMBL" id="AJIL01000030">
    <property type="protein sequence ID" value="KNF01392.1"/>
    <property type="molecule type" value="Genomic_DNA"/>
</dbReference>
<protein>
    <submittedName>
        <fullName evidence="2">Uncharacterized protein</fullName>
    </submittedName>
</protein>